<feature type="non-terminal residue" evidence="2">
    <location>
        <position position="1"/>
    </location>
</feature>
<dbReference type="InterPro" id="IPR001695">
    <property type="entry name" value="Lysyl_oxidase"/>
</dbReference>
<keyword evidence="1" id="KW-0964">Secreted</keyword>
<keyword evidence="3" id="KW-1185">Reference proteome</keyword>
<keyword evidence="1" id="KW-0801">TPQ</keyword>
<evidence type="ECO:0000313" key="2">
    <source>
        <dbReference type="EMBL" id="MEQ2172026.1"/>
    </source>
</evidence>
<comment type="cofactor">
    <cofactor evidence="1">
        <name>Cu cation</name>
        <dbReference type="ChEBI" id="CHEBI:23378"/>
    </cofactor>
</comment>
<organism evidence="2 3">
    <name type="scientific">Goodea atripinnis</name>
    <dbReference type="NCBI Taxonomy" id="208336"/>
    <lineage>
        <taxon>Eukaryota</taxon>
        <taxon>Metazoa</taxon>
        <taxon>Chordata</taxon>
        <taxon>Craniata</taxon>
        <taxon>Vertebrata</taxon>
        <taxon>Euteleostomi</taxon>
        <taxon>Actinopterygii</taxon>
        <taxon>Neopterygii</taxon>
        <taxon>Teleostei</taxon>
        <taxon>Neoteleostei</taxon>
        <taxon>Acanthomorphata</taxon>
        <taxon>Ovalentaria</taxon>
        <taxon>Atherinomorphae</taxon>
        <taxon>Cyprinodontiformes</taxon>
        <taxon>Goodeidae</taxon>
        <taxon>Goodea</taxon>
    </lineage>
</organism>
<keyword evidence="1" id="KW-0560">Oxidoreductase</keyword>
<evidence type="ECO:0000256" key="1">
    <source>
        <dbReference type="RuleBase" id="RU367046"/>
    </source>
</evidence>
<comment type="subcellular location">
    <subcellularLocation>
        <location evidence="1">Secreted</location>
        <location evidence="1">Extracellular space</location>
    </subcellularLocation>
</comment>
<proteinExistence type="inferred from homology"/>
<dbReference type="EMBL" id="JAHRIO010041289">
    <property type="protein sequence ID" value="MEQ2172026.1"/>
    <property type="molecule type" value="Genomic_DNA"/>
</dbReference>
<protein>
    <recommendedName>
        <fullName evidence="1">Lysyl oxidase homolog</fullName>
        <ecNumber evidence="1">1.4.3.13</ecNumber>
    </recommendedName>
</protein>
<dbReference type="PRINTS" id="PR00074">
    <property type="entry name" value="LYSYLOXIDASE"/>
</dbReference>
<keyword evidence="1" id="KW-0886">LTQ</keyword>
<evidence type="ECO:0000313" key="3">
    <source>
        <dbReference type="Proteomes" id="UP001476798"/>
    </source>
</evidence>
<comment type="caution">
    <text evidence="2">The sequence shown here is derived from an EMBL/GenBank/DDBJ whole genome shotgun (WGS) entry which is preliminary data.</text>
</comment>
<comment type="similarity">
    <text evidence="1">Belongs to the lysyl oxidase family.</text>
</comment>
<keyword evidence="1" id="KW-0186">Copper</keyword>
<dbReference type="Proteomes" id="UP001476798">
    <property type="component" value="Unassembled WGS sequence"/>
</dbReference>
<dbReference type="Pfam" id="PF01186">
    <property type="entry name" value="Lysyl_oxidase"/>
    <property type="match status" value="1"/>
</dbReference>
<dbReference type="InterPro" id="IPR050912">
    <property type="entry name" value="LOX-like_protein"/>
</dbReference>
<comment type="function">
    <text evidence="1">Mediates the post-translational oxidative deamination of lysine residues on target proteins leading to the formation of deaminated lysine (allysine).</text>
</comment>
<gene>
    <name evidence="2" type="ORF">GOODEAATRI_016712</name>
</gene>
<comment type="catalytic activity">
    <reaction evidence="1">
        <text>L-lysyl-[protein] + O2 + H2O = (S)-2-amino-6-oxohexanoyl-[protein] + H2O2 + NH4(+)</text>
        <dbReference type="Rhea" id="RHEA:24544"/>
        <dbReference type="Rhea" id="RHEA-COMP:9752"/>
        <dbReference type="Rhea" id="RHEA-COMP:12448"/>
        <dbReference type="ChEBI" id="CHEBI:15377"/>
        <dbReference type="ChEBI" id="CHEBI:15379"/>
        <dbReference type="ChEBI" id="CHEBI:16240"/>
        <dbReference type="ChEBI" id="CHEBI:28938"/>
        <dbReference type="ChEBI" id="CHEBI:29969"/>
        <dbReference type="ChEBI" id="CHEBI:131803"/>
        <dbReference type="EC" id="1.4.3.13"/>
    </reaction>
</comment>
<reference evidence="2 3" key="1">
    <citation type="submission" date="2021-06" db="EMBL/GenBank/DDBJ databases">
        <authorList>
            <person name="Palmer J.M."/>
        </authorList>
    </citation>
    <scope>NUCLEOTIDE SEQUENCE [LARGE SCALE GENOMIC DNA]</scope>
    <source>
        <strain evidence="2 3">GA_2019</strain>
        <tissue evidence="2">Muscle</tissue>
    </source>
</reference>
<dbReference type="PANTHER" id="PTHR45817:SF10">
    <property type="entry name" value="LYSYL OXIDASE HOMOLOG"/>
    <property type="match status" value="1"/>
</dbReference>
<keyword evidence="1" id="KW-0479">Metal-binding</keyword>
<comment type="PTM">
    <text evidence="1">The lysine tyrosylquinone cross-link (LTQ) is generated by condensation of the epsilon-amino group of a lysine with a topaquinone produced by oxidation of tyrosine.</text>
</comment>
<name>A0ABV0NKU0_9TELE</name>
<dbReference type="PANTHER" id="PTHR45817">
    <property type="entry name" value="LYSYL OXIDASE-LIKE-RELATED"/>
    <property type="match status" value="1"/>
</dbReference>
<sequence length="74" mass="8357">HYHSMDAFSNYDLLDIVTGRKVAEGHKASFCLEDTGCDPGFRRRYACTSHTQVDLNQQNQCLSLKVPAKTLQLL</sequence>
<dbReference type="EC" id="1.4.3.13" evidence="1"/>
<accession>A0ABV0NKU0</accession>